<accession>A0AAE0C8T3</accession>
<reference evidence="1 2" key="1">
    <citation type="journal article" date="2015" name="Genome Biol. Evol.">
        <title>Comparative Genomics of a Bacterivorous Green Alga Reveals Evolutionary Causalities and Consequences of Phago-Mixotrophic Mode of Nutrition.</title>
        <authorList>
            <person name="Burns J.A."/>
            <person name="Paasch A."/>
            <person name="Narechania A."/>
            <person name="Kim E."/>
        </authorList>
    </citation>
    <scope>NUCLEOTIDE SEQUENCE [LARGE SCALE GENOMIC DNA]</scope>
    <source>
        <strain evidence="1 2">PLY_AMNH</strain>
    </source>
</reference>
<dbReference type="AlphaFoldDB" id="A0AAE0C8T3"/>
<proteinExistence type="predicted"/>
<evidence type="ECO:0000313" key="1">
    <source>
        <dbReference type="EMBL" id="KAK3249480.1"/>
    </source>
</evidence>
<comment type="caution">
    <text evidence="1">The sequence shown here is derived from an EMBL/GenBank/DDBJ whole genome shotgun (WGS) entry which is preliminary data.</text>
</comment>
<gene>
    <name evidence="1" type="ORF">CYMTET_41094</name>
</gene>
<organism evidence="1 2">
    <name type="scientific">Cymbomonas tetramitiformis</name>
    <dbReference type="NCBI Taxonomy" id="36881"/>
    <lineage>
        <taxon>Eukaryota</taxon>
        <taxon>Viridiplantae</taxon>
        <taxon>Chlorophyta</taxon>
        <taxon>Pyramimonadophyceae</taxon>
        <taxon>Pyramimonadales</taxon>
        <taxon>Pyramimonadaceae</taxon>
        <taxon>Cymbomonas</taxon>
    </lineage>
</organism>
<keyword evidence="2" id="KW-1185">Reference proteome</keyword>
<name>A0AAE0C8T3_9CHLO</name>
<sequence>MSKHGGSWNPKQFTFLCQRAVAEDDAEVLDFCVKVEYRHLCDKVDSQFAKFHWGTDFVSRRHDPSPLFPWKRNGSTDTINFYARFTDEAYETLRVAGKRTVLVQAGVDDRGKHVIAPVVIEVGRWSEKGNQPTISRQPTQSKEAAHLTKAAEEAIAKVEEKAASLIQQVATSAGGYPETKELLKSISKQLSKWGEAEPVTSANLERLHEKQEANADRRHRELKHEVSSFHVSYAQACNGGHVQNTLGYD</sequence>
<dbReference type="Proteomes" id="UP001190700">
    <property type="component" value="Unassembled WGS sequence"/>
</dbReference>
<evidence type="ECO:0000313" key="2">
    <source>
        <dbReference type="Proteomes" id="UP001190700"/>
    </source>
</evidence>
<protein>
    <submittedName>
        <fullName evidence="1">Uncharacterized protein</fullName>
    </submittedName>
</protein>
<dbReference type="EMBL" id="LGRX02027292">
    <property type="protein sequence ID" value="KAK3249480.1"/>
    <property type="molecule type" value="Genomic_DNA"/>
</dbReference>